<dbReference type="Pfam" id="PF13392">
    <property type="entry name" value="HNH_3"/>
    <property type="match status" value="1"/>
</dbReference>
<evidence type="ECO:0000313" key="3">
    <source>
        <dbReference type="Proteomes" id="UP000030182"/>
    </source>
</evidence>
<dbReference type="EMBL" id="JDRS01000002">
    <property type="protein sequence ID" value="KDS94138.1"/>
    <property type="molecule type" value="Genomic_DNA"/>
</dbReference>
<dbReference type="SUPFAM" id="SSF54060">
    <property type="entry name" value="His-Me finger endonucleases"/>
    <property type="match status" value="1"/>
</dbReference>
<comment type="caution">
    <text evidence="2">The sequence shown here is derived from an EMBL/GenBank/DDBJ whole genome shotgun (WGS) entry which is preliminary data.</text>
</comment>
<sequence length="122" mass="13869">MASHGYAQIGWQDKGCRQVVTAHRASWVHFNGQIPEGMTIDHICRNRQCINPDHLRLMSNLDNARGGGGLHLNKPKATTKTCIRGHVVLEFTNGDKRCRECHQEWARRKRARQLEARSSIAT</sequence>
<dbReference type="InterPro" id="IPR044925">
    <property type="entry name" value="His-Me_finger_sf"/>
</dbReference>
<evidence type="ECO:0000313" key="2">
    <source>
        <dbReference type="EMBL" id="KDS94138.1"/>
    </source>
</evidence>
<dbReference type="RefSeq" id="WP_034370496.1">
    <property type="nucleotide sequence ID" value="NZ_KN323183.1"/>
</dbReference>
<reference evidence="2 3" key="1">
    <citation type="submission" date="2014-01" db="EMBL/GenBank/DDBJ databases">
        <title>Draft genome sequence of the multidrug-resistant clinical isolate Dermabacter hominis 1368.</title>
        <authorList>
            <person name="Albersmeier A."/>
            <person name="Bomholt C."/>
            <person name="Glaub A."/>
            <person name="Ruckert C."/>
            <person name="Soriano F."/>
            <person name="Fernandez-Natal I."/>
            <person name="Tauch A."/>
        </authorList>
    </citation>
    <scope>NUCLEOTIDE SEQUENCE [LARGE SCALE GENOMIC DNA]</scope>
    <source>
        <strain evidence="2 3">1368</strain>
    </source>
</reference>
<dbReference type="Proteomes" id="UP000030182">
    <property type="component" value="Unassembled WGS sequence"/>
</dbReference>
<gene>
    <name evidence="2" type="ORF">DHOM_02780</name>
</gene>
<feature type="domain" description="HNH nuclease" evidence="1">
    <location>
        <begin position="22"/>
        <end position="65"/>
    </location>
</feature>
<dbReference type="InterPro" id="IPR003615">
    <property type="entry name" value="HNH_nuc"/>
</dbReference>
<organism evidence="2 3">
    <name type="scientific">Dermabacter hominis 1368</name>
    <dbReference type="NCBI Taxonomy" id="1450519"/>
    <lineage>
        <taxon>Bacteria</taxon>
        <taxon>Bacillati</taxon>
        <taxon>Actinomycetota</taxon>
        <taxon>Actinomycetes</taxon>
        <taxon>Micrococcales</taxon>
        <taxon>Dermabacteraceae</taxon>
        <taxon>Dermabacter</taxon>
    </lineage>
</organism>
<accession>A0ABR4SND4</accession>
<dbReference type="Gene3D" id="3.90.75.20">
    <property type="match status" value="1"/>
</dbReference>
<name>A0ABR4SND4_9MICO</name>
<evidence type="ECO:0000259" key="1">
    <source>
        <dbReference type="Pfam" id="PF13392"/>
    </source>
</evidence>
<proteinExistence type="predicted"/>
<keyword evidence="3" id="KW-1185">Reference proteome</keyword>
<protein>
    <recommendedName>
        <fullName evidence="1">HNH nuclease domain-containing protein</fullName>
    </recommendedName>
</protein>